<keyword evidence="3" id="KW-0539">Nucleus</keyword>
<dbReference type="Pfam" id="PF23347">
    <property type="entry name" value="TPR_Nup160_C"/>
    <property type="match status" value="1"/>
</dbReference>
<feature type="domain" description="NUP160 middle TPR" evidence="6">
    <location>
        <begin position="989"/>
        <end position="1217"/>
    </location>
</feature>
<dbReference type="Pfam" id="PF23354">
    <property type="entry name" value="TPR_NUP160_120_M"/>
    <property type="match status" value="1"/>
</dbReference>
<gene>
    <name evidence="7" type="ORF">C6P46_000920</name>
</gene>
<feature type="domain" description="Nucleoporin Nup120/160 beta-propeller" evidence="4">
    <location>
        <begin position="67"/>
        <end position="626"/>
    </location>
</feature>
<evidence type="ECO:0000259" key="4">
    <source>
        <dbReference type="Pfam" id="PF11715"/>
    </source>
</evidence>
<protein>
    <recommendedName>
        <fullName evidence="9">Nuclear pore complex protein Nup160</fullName>
    </recommendedName>
</protein>
<dbReference type="InterPro" id="IPR059141">
    <property type="entry name" value="Beta-prop_Nup120_160"/>
</dbReference>
<evidence type="ECO:0000259" key="6">
    <source>
        <dbReference type="Pfam" id="PF23354"/>
    </source>
</evidence>
<dbReference type="Pfam" id="PF11715">
    <property type="entry name" value="Beta-prop_Nup120_160"/>
    <property type="match status" value="1"/>
</dbReference>
<keyword evidence="8" id="KW-1185">Reference proteome</keyword>
<comment type="subcellular location">
    <subcellularLocation>
        <location evidence="1">Nucleus</location>
    </subcellularLocation>
</comment>
<evidence type="ECO:0000256" key="3">
    <source>
        <dbReference type="ARBA" id="ARBA00023242"/>
    </source>
</evidence>
<proteinExistence type="predicted"/>
<feature type="domain" description="NUP160 C-terminal TPR" evidence="5">
    <location>
        <begin position="1264"/>
        <end position="1458"/>
    </location>
</feature>
<evidence type="ECO:0008006" key="9">
    <source>
        <dbReference type="Google" id="ProtNLM"/>
    </source>
</evidence>
<dbReference type="InterPro" id="IPR056535">
    <property type="entry name" value="TPR_NUP160_M"/>
</dbReference>
<reference evidence="7 8" key="1">
    <citation type="submission" date="2020-11" db="EMBL/GenBank/DDBJ databases">
        <title>Kefir isolates.</title>
        <authorList>
            <person name="Marcisauskas S."/>
            <person name="Kim Y."/>
            <person name="Blasche S."/>
        </authorList>
    </citation>
    <scope>NUCLEOTIDE SEQUENCE [LARGE SCALE GENOMIC DNA]</scope>
    <source>
        <strain evidence="7 8">KR</strain>
    </source>
</reference>
<dbReference type="PANTHER" id="PTHR21286">
    <property type="entry name" value="NUCLEAR PORE COMPLEX PROTEIN NUP160"/>
    <property type="match status" value="1"/>
</dbReference>
<name>A0A9P6W7B4_RHOMI</name>
<dbReference type="GO" id="GO:0017056">
    <property type="term" value="F:structural constituent of nuclear pore"/>
    <property type="evidence" value="ECO:0007669"/>
    <property type="project" value="TreeGrafter"/>
</dbReference>
<dbReference type="GO" id="GO:0005643">
    <property type="term" value="C:nuclear pore"/>
    <property type="evidence" value="ECO:0007669"/>
    <property type="project" value="UniProtKB-ARBA"/>
</dbReference>
<evidence type="ECO:0000256" key="1">
    <source>
        <dbReference type="ARBA" id="ARBA00004123"/>
    </source>
</evidence>
<accession>A0A9P6W7B4</accession>
<keyword evidence="2" id="KW-0813">Transport</keyword>
<evidence type="ECO:0000313" key="7">
    <source>
        <dbReference type="EMBL" id="KAG0664783.1"/>
    </source>
</evidence>
<evidence type="ECO:0000259" key="5">
    <source>
        <dbReference type="Pfam" id="PF23347"/>
    </source>
</evidence>
<dbReference type="Proteomes" id="UP000777482">
    <property type="component" value="Unassembled WGS sequence"/>
</dbReference>
<evidence type="ECO:0000256" key="2">
    <source>
        <dbReference type="ARBA" id="ARBA00022448"/>
    </source>
</evidence>
<comment type="caution">
    <text evidence="7">The sequence shown here is derived from an EMBL/GenBank/DDBJ whole genome shotgun (WGS) entry which is preliminary data.</text>
</comment>
<evidence type="ECO:0000313" key="8">
    <source>
        <dbReference type="Proteomes" id="UP000777482"/>
    </source>
</evidence>
<dbReference type="OrthoDB" id="67716at2759"/>
<dbReference type="InterPro" id="IPR021717">
    <property type="entry name" value="Nucleoporin_Nup160"/>
</dbReference>
<dbReference type="InterPro" id="IPR056536">
    <property type="entry name" value="TPR_NUP160_C"/>
</dbReference>
<dbReference type="PANTHER" id="PTHR21286:SF0">
    <property type="entry name" value="NUCLEAR PORE COMPLEX PROTEIN NUP160"/>
    <property type="match status" value="1"/>
</dbReference>
<organism evidence="7 8">
    <name type="scientific">Rhodotorula mucilaginosa</name>
    <name type="common">Yeast</name>
    <name type="synonym">Rhodotorula rubra</name>
    <dbReference type="NCBI Taxonomy" id="5537"/>
    <lineage>
        <taxon>Eukaryota</taxon>
        <taxon>Fungi</taxon>
        <taxon>Dikarya</taxon>
        <taxon>Basidiomycota</taxon>
        <taxon>Pucciniomycotina</taxon>
        <taxon>Microbotryomycetes</taxon>
        <taxon>Sporidiobolales</taxon>
        <taxon>Sporidiobolaceae</taxon>
        <taxon>Rhodotorula</taxon>
    </lineage>
</organism>
<dbReference type="EMBL" id="PUHQ01000012">
    <property type="protein sequence ID" value="KAG0664783.1"/>
    <property type="molecule type" value="Genomic_DNA"/>
</dbReference>
<sequence>MAATAPYTTASAFLEHASTVEGLTYTVPTSAPVDEVAPTPLLDQQDHALYSSAFFPREDTGGNTTGFVLARVLEDAYALELRWCAFSRTGPEGASQLVQQQGGSLPANAFAELDSHPGTLPPVSFVFPSRLVPTPSLIVLEATGNSSRQVQVLCVTEAGYLYTLTFPLPSLFYATDALNEGNWSVETKIESLEGRTPILMHAIDEDRVAIATAEGQLICAELTASTEGGLIETELRSPSSFSMRSLIPSFSTRHLASPTKGSFQAASSVAAPSQVLSLATCALHGAREPVTLAFGVSRDRKLRIWRLETGGCLRVTDLPQYEVASTSALALTLASHTDSPHAGHNAALIGPTPFPLVKIIAGSDTSPYRYYLALFSPATSSAPSAFFLYGMATDASTGELKELDPVVTRACPLRVANSLVDFDVVRMDVSGEARWTLWACWDNAGEMDIRTVDVSELDGLTAEEGGEEWSIVERGLSSRTSAWTAAYFDEQLRDSADAVADIFFEHISRPGRYPASTLDFALVEYQNLVAAEVAEAGAILPEQFELEYPSPLDRAAAIVGSTVVLEQDADTGALLHDQYYHRLKLEWLRFVALLNESRAAALYPTCLAIDEQRGIAAVISRDSVSVPIVREAVQILHDCSNPTVLALQSDADSAIDLPPSLGATNTLHTDILPLLAVIRAVESRLTAAGKRALEHTLVTRLSEVPTVDIGTSALEIFETCLEASLGESASELVAQLSTLESAERAVDAFLLLLTSEQLPAVAANPEDGEEATELANAVLSDAFSAGVEARYELAKGLATVLLLVWAEDNGTGSSSGESTGGSMMLQDPILPHLAQSTAAAFNTLHTLAAVKWMTALLVTPSVDNVESLAGALRQRAEEDGFLHRLEGLRMQESSKSGLADTSPVPTYGLVNTLLRLPDYARLLLPASRSALSVSLAYAFSGMFRSFGLLPLPAAREPVPSTSVSLLALRLQQLALNSEALEWASMWPASAGLQFVQARAHLELGSAEEAQGAFDRAASGFSFPDPAEQAALQAVLPAEARTSLAAYYVHVLSHFAPTPFDKAIAHFAQLALDAFERENLDDVQTENDLWIKLFRSRVMLSDYAKAYEVVMAIPDPETVCENGAASLLSTFSFAGLEADLERNLAFRARNSDPLGTPNYYKILYAYHVAKGDYRSAGTVMYQEARRLGELVGLPGVPYQQVATLQCHSYLAATNALSLVPKDHAWLAIVAADQTDRGKRRRKVAYRIPETELDPNLVSAPIDVLELSDIRKDYGLALARLQLSAEFPELERTNFQLDAETVVALFSQMGRIDQAFSAGRAFDCDLSALFEALTERCVALSTHDSGTTDASWVSLAEEASTWDAPLPAKAWRLLATNLDRHDDPVTCKYRRLVLEYVLTNYGNAETPAFLLDELARQDLPGLLRILIKHDRLAEAFERALQALKAPMAATPTAFSTTMPLPSFDQLLSIPPGDSPSMTDDVLKQRQADLRQGLATRMTALEKAERQLKRS</sequence>